<dbReference type="PANTHER" id="PTHR32285:SF57">
    <property type="entry name" value="XYLOGLUCAN O-ACETYLTRANSFERASE 1"/>
    <property type="match status" value="1"/>
</dbReference>
<keyword evidence="3 7" id="KW-0812">Transmembrane</keyword>
<keyword evidence="5 7" id="KW-1133">Transmembrane helix</keyword>
<dbReference type="InterPro" id="IPR025846">
    <property type="entry name" value="TBL_N"/>
</dbReference>
<evidence type="ECO:0000313" key="10">
    <source>
        <dbReference type="EMBL" id="CAH9073945.1"/>
    </source>
</evidence>
<dbReference type="Pfam" id="PF13839">
    <property type="entry name" value="PC-Esterase"/>
    <property type="match status" value="1"/>
</dbReference>
<proteinExistence type="inferred from homology"/>
<evidence type="ECO:0000256" key="4">
    <source>
        <dbReference type="ARBA" id="ARBA00022968"/>
    </source>
</evidence>
<feature type="transmembrane region" description="Helical" evidence="7">
    <location>
        <begin position="16"/>
        <end position="36"/>
    </location>
</feature>
<protein>
    <recommendedName>
        <fullName evidence="12">Trichome birefringence-like N-terminal domain-containing protein</fullName>
    </recommendedName>
</protein>
<comment type="subcellular location">
    <subcellularLocation>
        <location evidence="1">Membrane</location>
        <topology evidence="1">Single-pass membrane protein</topology>
    </subcellularLocation>
</comment>
<keyword evidence="11" id="KW-1185">Reference proteome</keyword>
<name>A0AAV0CC48_9ASTE</name>
<feature type="domain" description="Trichome birefringence-like C-terminal" evidence="8">
    <location>
        <begin position="130"/>
        <end position="422"/>
    </location>
</feature>
<evidence type="ECO:0000256" key="7">
    <source>
        <dbReference type="SAM" id="Phobius"/>
    </source>
</evidence>
<accession>A0AAV0CC48</accession>
<evidence type="ECO:0000256" key="1">
    <source>
        <dbReference type="ARBA" id="ARBA00004167"/>
    </source>
</evidence>
<dbReference type="InterPro" id="IPR029962">
    <property type="entry name" value="TBL"/>
</dbReference>
<evidence type="ECO:0000259" key="9">
    <source>
        <dbReference type="Pfam" id="PF14416"/>
    </source>
</evidence>
<dbReference type="Pfam" id="PF14416">
    <property type="entry name" value="PMR5N"/>
    <property type="match status" value="1"/>
</dbReference>
<dbReference type="GO" id="GO:0005794">
    <property type="term" value="C:Golgi apparatus"/>
    <property type="evidence" value="ECO:0007669"/>
    <property type="project" value="TreeGrafter"/>
</dbReference>
<organism evidence="10 11">
    <name type="scientific">Cuscuta epithymum</name>
    <dbReference type="NCBI Taxonomy" id="186058"/>
    <lineage>
        <taxon>Eukaryota</taxon>
        <taxon>Viridiplantae</taxon>
        <taxon>Streptophyta</taxon>
        <taxon>Embryophyta</taxon>
        <taxon>Tracheophyta</taxon>
        <taxon>Spermatophyta</taxon>
        <taxon>Magnoliopsida</taxon>
        <taxon>eudicotyledons</taxon>
        <taxon>Gunneridae</taxon>
        <taxon>Pentapetalae</taxon>
        <taxon>asterids</taxon>
        <taxon>lamiids</taxon>
        <taxon>Solanales</taxon>
        <taxon>Convolvulaceae</taxon>
        <taxon>Cuscuteae</taxon>
        <taxon>Cuscuta</taxon>
        <taxon>Cuscuta subgen. Cuscuta</taxon>
    </lineage>
</organism>
<comment type="caution">
    <text evidence="10">The sequence shown here is derived from an EMBL/GenBank/DDBJ whole genome shotgun (WGS) entry which is preliminary data.</text>
</comment>
<evidence type="ECO:0000259" key="8">
    <source>
        <dbReference type="Pfam" id="PF13839"/>
    </source>
</evidence>
<dbReference type="EMBL" id="CAMAPF010000025">
    <property type="protein sequence ID" value="CAH9073945.1"/>
    <property type="molecule type" value="Genomic_DNA"/>
</dbReference>
<evidence type="ECO:0000256" key="3">
    <source>
        <dbReference type="ARBA" id="ARBA00022692"/>
    </source>
</evidence>
<gene>
    <name evidence="10" type="ORF">CEPIT_LOCUS4804</name>
</gene>
<dbReference type="GO" id="GO:0016020">
    <property type="term" value="C:membrane"/>
    <property type="evidence" value="ECO:0007669"/>
    <property type="project" value="UniProtKB-SubCell"/>
</dbReference>
<dbReference type="PANTHER" id="PTHR32285">
    <property type="entry name" value="PROTEIN TRICHOME BIREFRINGENCE-LIKE 9-RELATED"/>
    <property type="match status" value="1"/>
</dbReference>
<comment type="similarity">
    <text evidence="2">Belongs to the PC-esterase family. TBL subfamily.</text>
</comment>
<dbReference type="InterPro" id="IPR026057">
    <property type="entry name" value="TBL_C"/>
</dbReference>
<evidence type="ECO:0000256" key="6">
    <source>
        <dbReference type="ARBA" id="ARBA00023136"/>
    </source>
</evidence>
<reference evidence="10" key="1">
    <citation type="submission" date="2022-07" db="EMBL/GenBank/DDBJ databases">
        <authorList>
            <person name="Macas J."/>
            <person name="Novak P."/>
            <person name="Neumann P."/>
        </authorList>
    </citation>
    <scope>NUCLEOTIDE SEQUENCE</scope>
</reference>
<keyword evidence="6 7" id="KW-0472">Membrane</keyword>
<keyword evidence="4" id="KW-0735">Signal-anchor</keyword>
<evidence type="ECO:0000256" key="2">
    <source>
        <dbReference type="ARBA" id="ARBA00007727"/>
    </source>
</evidence>
<sequence>MATTREINVQKINFSWPLYAFIPLIFIFLCFFYIFAQSLYSQSYQLSPYYPLSITPPFSTQPLSLIPPKGKVEEEHACDYTNGKWVYDNLGPLYNETSCGTMKEGRNCLSHGRPDKQYLYWRWTPENCKLPRFDPKTFLETLRNKHLAFVGDSIARNQLESLLCMIATVSTPELVYSHGEDNKFRRWYIPTHNLNVSIYWSPFLVKGIEKNNEKNYNVHNLESVDERWASDIGKIDILVLSVGQWFKLPAVFYYNDQALGCHICEGKNYTEIGFDGPLRMAYKTAFKSILERKGPTGGSINAILTTFPPAHFEGEWDKLGTCSKTLPYEPEEKVLQGMEEDMRKIGIDEVREAKQKAKEFGNRIKLEALDITKLSLLRPDAHPGPYMLPNPFENGVKDRLPNDCVHWCLPGAIDTWNEILLKVIKRLM</sequence>
<evidence type="ECO:0000256" key="5">
    <source>
        <dbReference type="ARBA" id="ARBA00022989"/>
    </source>
</evidence>
<feature type="domain" description="Trichome birefringence-like N-terminal" evidence="9">
    <location>
        <begin position="77"/>
        <end position="129"/>
    </location>
</feature>
<dbReference type="Proteomes" id="UP001152523">
    <property type="component" value="Unassembled WGS sequence"/>
</dbReference>
<evidence type="ECO:0008006" key="12">
    <source>
        <dbReference type="Google" id="ProtNLM"/>
    </source>
</evidence>
<dbReference type="AlphaFoldDB" id="A0AAV0CC48"/>
<dbReference type="GO" id="GO:0016413">
    <property type="term" value="F:O-acetyltransferase activity"/>
    <property type="evidence" value="ECO:0007669"/>
    <property type="project" value="InterPro"/>
</dbReference>
<evidence type="ECO:0000313" key="11">
    <source>
        <dbReference type="Proteomes" id="UP001152523"/>
    </source>
</evidence>